<feature type="transmembrane region" description="Helical" evidence="1">
    <location>
        <begin position="12"/>
        <end position="30"/>
    </location>
</feature>
<protein>
    <recommendedName>
        <fullName evidence="3">SPOR domain-containing protein</fullName>
    </recommendedName>
</protein>
<proteinExistence type="predicted"/>
<accession>A0AAU7XYE7</accession>
<gene>
    <name evidence="2" type="ORF">ABS648_16710</name>
</gene>
<keyword evidence="1" id="KW-0812">Transmembrane</keyword>
<reference evidence="2" key="1">
    <citation type="submission" date="2023-08" db="EMBL/GenBank/DDBJ databases">
        <title>Increased levels of nutrients transform a symbiont into a lethal pathobiont.</title>
        <authorList>
            <person name="Lachnit T."/>
            <person name="Ulrich L."/>
            <person name="Willmer F.M."/>
            <person name="Hasenbein T."/>
            <person name="Steiner L.X."/>
            <person name="Wolters M."/>
            <person name="Herbst E.M."/>
            <person name="Deines P."/>
        </authorList>
    </citation>
    <scope>NUCLEOTIDE SEQUENCE</scope>
    <source>
        <strain evidence="2">T3</strain>
    </source>
</reference>
<dbReference type="EMBL" id="CP158373">
    <property type="protein sequence ID" value="XBY61606.1"/>
    <property type="molecule type" value="Genomic_DNA"/>
</dbReference>
<evidence type="ECO:0000256" key="1">
    <source>
        <dbReference type="SAM" id="Phobius"/>
    </source>
</evidence>
<dbReference type="AlphaFoldDB" id="A0AAU7XYE7"/>
<name>A0AAU7XYE7_9PSED</name>
<evidence type="ECO:0000313" key="2">
    <source>
        <dbReference type="EMBL" id="XBY61606.1"/>
    </source>
</evidence>
<keyword evidence="1" id="KW-1133">Transmembrane helix</keyword>
<dbReference type="RefSeq" id="WP_021217278.1">
    <property type="nucleotide sequence ID" value="NZ_CP158373.1"/>
</dbReference>
<evidence type="ECO:0008006" key="3">
    <source>
        <dbReference type="Google" id="ProtNLM"/>
    </source>
</evidence>
<sequence>MESINNWQKLDYISKAIAAVFIPVAVAFLANEIASANKQREAEVKFVELAVTILTEDPRTDENAKADQEIRGWAVKILDAYSGVPMSKDQAEAVISTTALPAIPSSAAATPSATSPADTWGVILGGDISLDKAQETVGVIKQRVGLDAQIFRRAGSFRSVKVYLDNNEAKQALAQAKTLNPTSYLVNMAKWCPTSTLQGAYYECQLP</sequence>
<keyword evidence="1" id="KW-0472">Membrane</keyword>
<organism evidence="2">
    <name type="scientific">Pseudomonas solani</name>
    <dbReference type="NCBI Taxonomy" id="2731552"/>
    <lineage>
        <taxon>Bacteria</taxon>
        <taxon>Pseudomonadati</taxon>
        <taxon>Pseudomonadota</taxon>
        <taxon>Gammaproteobacteria</taxon>
        <taxon>Pseudomonadales</taxon>
        <taxon>Pseudomonadaceae</taxon>
        <taxon>Pseudomonas</taxon>
    </lineage>
</organism>